<dbReference type="InterPro" id="IPR051318">
    <property type="entry name" value="Fe-S_L-Ser"/>
</dbReference>
<feature type="domain" description="Serine dehydratase beta chain" evidence="14">
    <location>
        <begin position="3"/>
        <end position="61"/>
    </location>
</feature>
<accession>A0A099I277</accession>
<reference evidence="17" key="2">
    <citation type="journal article" date="2019" name="Nat. Med.">
        <title>A library of human gut bacterial isolates paired with longitudinal multiomics data enables mechanistic microbiome research.</title>
        <authorList>
            <person name="Poyet M."/>
            <person name="Groussin M."/>
            <person name="Gibbons S.M."/>
            <person name="Avila-Pacheco J."/>
            <person name="Jiang X."/>
            <person name="Kearney S.M."/>
            <person name="Perrotta A.R."/>
            <person name="Berdy B."/>
            <person name="Zhao S."/>
            <person name="Lieberman T.D."/>
            <person name="Swanson P.K."/>
            <person name="Smith M."/>
            <person name="Roesemann S."/>
            <person name="Alexander J.E."/>
            <person name="Rich S.A."/>
            <person name="Livny J."/>
            <person name="Vlamakis H."/>
            <person name="Clish C."/>
            <person name="Bullock K."/>
            <person name="Deik A."/>
            <person name="Scott J."/>
            <person name="Pierce K.A."/>
            <person name="Xavier R.J."/>
            <person name="Alm E.J."/>
        </authorList>
    </citation>
    <scope>NUCLEOTIDE SEQUENCE</scope>
    <source>
        <strain evidence="17">BIOML-A12</strain>
    </source>
</reference>
<keyword evidence="7" id="KW-0479">Metal-binding</keyword>
<dbReference type="GO" id="GO:0006094">
    <property type="term" value="P:gluconeogenesis"/>
    <property type="evidence" value="ECO:0007669"/>
    <property type="project" value="UniProtKB-KW"/>
</dbReference>
<dbReference type="Proteomes" id="UP001203972">
    <property type="component" value="Unassembled WGS sequence"/>
</dbReference>
<dbReference type="PANTHER" id="PTHR30182:SF1">
    <property type="entry name" value="L-SERINE DEHYDRATASE 1"/>
    <property type="match status" value="1"/>
</dbReference>
<comment type="similarity">
    <text evidence="3">Belongs to the iron-sulfur dependent L-serine dehydratase family.</text>
</comment>
<feature type="domain" description="Serine dehydratase beta chain" evidence="14">
    <location>
        <begin position="65"/>
        <end position="113"/>
    </location>
</feature>
<keyword evidence="5" id="KW-0312">Gluconeogenesis</keyword>
<evidence type="ECO:0000256" key="7">
    <source>
        <dbReference type="ARBA" id="ARBA00022723"/>
    </source>
</evidence>
<dbReference type="EMBL" id="JAKTMA010000011">
    <property type="protein sequence ID" value="MCR0232638.1"/>
    <property type="molecule type" value="Genomic_DNA"/>
</dbReference>
<evidence type="ECO:0000259" key="14">
    <source>
        <dbReference type="Pfam" id="PF03315"/>
    </source>
</evidence>
<dbReference type="Proteomes" id="UP000030008">
    <property type="component" value="Unassembled WGS sequence"/>
</dbReference>
<feature type="domain" description="Serine dehydratase-like alpha subunit" evidence="13">
    <location>
        <begin position="151"/>
        <end position="394"/>
    </location>
</feature>
<evidence type="ECO:0000313" key="15">
    <source>
        <dbReference type="EMBL" id="KGJ51815.1"/>
    </source>
</evidence>
<evidence type="ECO:0000256" key="5">
    <source>
        <dbReference type="ARBA" id="ARBA00022432"/>
    </source>
</evidence>
<dbReference type="GO" id="GO:0051539">
    <property type="term" value="F:4 iron, 4 sulfur cluster binding"/>
    <property type="evidence" value="ECO:0007669"/>
    <property type="project" value="UniProtKB-KW"/>
</dbReference>
<evidence type="ECO:0000256" key="3">
    <source>
        <dbReference type="ARBA" id="ARBA00008636"/>
    </source>
</evidence>
<keyword evidence="10 15" id="KW-0456">Lyase</keyword>
<dbReference type="InterPro" id="IPR005130">
    <property type="entry name" value="Ser_deHydtase-like_asu"/>
</dbReference>
<evidence type="ECO:0000313" key="16">
    <source>
        <dbReference type="EMBL" id="MCR0232638.1"/>
    </source>
</evidence>
<evidence type="ECO:0000256" key="12">
    <source>
        <dbReference type="ARBA" id="ARBA00049406"/>
    </source>
</evidence>
<keyword evidence="8" id="KW-0408">Iron</keyword>
<protein>
    <recommendedName>
        <fullName evidence="4">L-serine ammonia-lyase</fullName>
        <ecNumber evidence="4">4.3.1.17</ecNumber>
    </recommendedName>
    <alternativeName>
        <fullName evidence="11">L-serine deaminase</fullName>
    </alternativeName>
</protein>
<dbReference type="RefSeq" id="WP_009270358.1">
    <property type="nucleotide sequence ID" value="NZ_AP025565.1"/>
</dbReference>
<dbReference type="EMBL" id="JQIF01000097">
    <property type="protein sequence ID" value="KGJ51815.1"/>
    <property type="molecule type" value="Genomic_DNA"/>
</dbReference>
<comment type="catalytic activity">
    <reaction evidence="12">
        <text>L-serine = pyruvate + NH4(+)</text>
        <dbReference type="Rhea" id="RHEA:19169"/>
        <dbReference type="ChEBI" id="CHEBI:15361"/>
        <dbReference type="ChEBI" id="CHEBI:28938"/>
        <dbReference type="ChEBI" id="CHEBI:33384"/>
        <dbReference type="EC" id="4.3.1.17"/>
    </reaction>
</comment>
<dbReference type="GO" id="GO:0046872">
    <property type="term" value="F:metal ion binding"/>
    <property type="evidence" value="ECO:0007669"/>
    <property type="project" value="UniProtKB-KW"/>
</dbReference>
<evidence type="ECO:0000256" key="11">
    <source>
        <dbReference type="ARBA" id="ARBA00041766"/>
    </source>
</evidence>
<dbReference type="InterPro" id="IPR005131">
    <property type="entry name" value="Ser_deHydtase_bsu"/>
</dbReference>
<keyword evidence="9" id="KW-0411">Iron-sulfur</keyword>
<dbReference type="Pfam" id="PF03315">
    <property type="entry name" value="SDH_beta"/>
    <property type="match status" value="2"/>
</dbReference>
<keyword evidence="6" id="KW-0004">4Fe-4S</keyword>
<name>A0A099I277_CLOIN</name>
<evidence type="ECO:0000256" key="1">
    <source>
        <dbReference type="ARBA" id="ARBA00001966"/>
    </source>
</evidence>
<dbReference type="AlphaFoldDB" id="A0A099I277"/>
<evidence type="ECO:0000313" key="18">
    <source>
        <dbReference type="Proteomes" id="UP000030008"/>
    </source>
</evidence>
<dbReference type="GO" id="GO:0003941">
    <property type="term" value="F:L-serine ammonia-lyase activity"/>
    <property type="evidence" value="ECO:0007669"/>
    <property type="project" value="UniProtKB-EC"/>
</dbReference>
<evidence type="ECO:0000313" key="17">
    <source>
        <dbReference type="EMBL" id="MZH55816.1"/>
    </source>
</evidence>
<evidence type="ECO:0000259" key="13">
    <source>
        <dbReference type="Pfam" id="PF03313"/>
    </source>
</evidence>
<dbReference type="EC" id="4.3.1.17" evidence="4"/>
<dbReference type="PANTHER" id="PTHR30182">
    <property type="entry name" value="L-SERINE DEHYDRATASE"/>
    <property type="match status" value="1"/>
</dbReference>
<sequence length="400" mass="43793">MKSLKELYRIGPGPSSSHTLGPQRAASLFKERYPNAHHYEVELFGSLALTGKGHLTDYIIIETMKPKECVVLFKNRRELKHPNTMQLSAYDEADRLLGEWTVYSIGGGAIQIEGEKSKEGADVYPHHLMKDIEAYCETHSMTLWEYVNHFDPLDDYMDTILQQMMATVDGGLAREGVLPGDLKLKRIAKELKQKADTAKSAAEREKLLLCAYAYSASEENASGSMTVTAPTLGSSGILPALVCYYHRILGVSREQLRNGLKVAGLFGNLIKENATISGAQGGCQAEIGAAVAMGAAMVSYLRGQTMRQIEYAAEIGIEHHLGLTCDPVGGYVMIPCIERNAVGVLRAMDAAVLAEGISDLREHKVSFDMVVNTMNYTGRKIPIELRETSLGGLARVVPLK</sequence>
<dbReference type="Pfam" id="PF03313">
    <property type="entry name" value="SDH_alpha"/>
    <property type="match status" value="1"/>
</dbReference>
<comment type="cofactor">
    <cofactor evidence="1">
        <name>[4Fe-4S] cluster</name>
        <dbReference type="ChEBI" id="CHEBI:49883"/>
    </cofactor>
</comment>
<evidence type="ECO:0000256" key="4">
    <source>
        <dbReference type="ARBA" id="ARBA00012093"/>
    </source>
</evidence>
<evidence type="ECO:0000256" key="9">
    <source>
        <dbReference type="ARBA" id="ARBA00023014"/>
    </source>
</evidence>
<dbReference type="Proteomes" id="UP000604383">
    <property type="component" value="Unassembled WGS sequence"/>
</dbReference>
<evidence type="ECO:0000256" key="2">
    <source>
        <dbReference type="ARBA" id="ARBA00004742"/>
    </source>
</evidence>
<reference evidence="16" key="3">
    <citation type="journal article" date="2022" name="Clin. Infect. Dis.">
        <title>Association between Clostridium innocuum and antibiotic-associated diarrhea in adults and children: A cross-sectional study and comparative genomics analysis.</title>
        <authorList>
            <person name="Cherny K.E."/>
            <person name="Muscat E.B."/>
            <person name="Balaji A."/>
            <person name="Mukherjee J."/>
            <person name="Ozer E.A."/>
            <person name="Angarone M.P."/>
            <person name="Hauser A.R."/>
            <person name="Sichel J.S."/>
            <person name="Amponsah E."/>
            <person name="Kociolek L.K."/>
        </authorList>
    </citation>
    <scope>NUCLEOTIDE SEQUENCE</scope>
    <source>
        <strain evidence="16">NU1-AC-029v</strain>
    </source>
</reference>
<dbReference type="Gene3D" id="3.30.1330.90">
    <property type="entry name" value="D-3-phosphoglycerate dehydrogenase, domain 3"/>
    <property type="match status" value="1"/>
</dbReference>
<evidence type="ECO:0000256" key="8">
    <source>
        <dbReference type="ARBA" id="ARBA00023004"/>
    </source>
</evidence>
<reference evidence="15 18" key="1">
    <citation type="submission" date="2014-08" db="EMBL/GenBank/DDBJ databases">
        <title>Clostridium innocuum, an unnegligible vancomycin-resistant pathogen causing extra-intestinal infections.</title>
        <authorList>
            <person name="Feng Y."/>
            <person name="Chiu C.-H."/>
        </authorList>
    </citation>
    <scope>NUCLEOTIDE SEQUENCE [LARGE SCALE GENOMIC DNA]</scope>
    <source>
        <strain evidence="15 18">AN88</strain>
    </source>
</reference>
<comment type="pathway">
    <text evidence="2">Carbohydrate biosynthesis; gluconeogenesis.</text>
</comment>
<comment type="caution">
    <text evidence="15">The sequence shown here is derived from an EMBL/GenBank/DDBJ whole genome shotgun (WGS) entry which is preliminary data.</text>
</comment>
<gene>
    <name evidence="15" type="ORF">CIAN88_18840</name>
    <name evidence="17" type="ORF">GT664_08590</name>
    <name evidence="16" type="ORF">MKC95_07645</name>
</gene>
<evidence type="ECO:0000256" key="10">
    <source>
        <dbReference type="ARBA" id="ARBA00023239"/>
    </source>
</evidence>
<dbReference type="SUPFAM" id="SSF143548">
    <property type="entry name" value="Serine metabolism enzymes domain"/>
    <property type="match status" value="1"/>
</dbReference>
<organism evidence="15 18">
    <name type="scientific">Clostridium innocuum</name>
    <dbReference type="NCBI Taxonomy" id="1522"/>
    <lineage>
        <taxon>Bacteria</taxon>
        <taxon>Bacillati</taxon>
        <taxon>Bacillota</taxon>
        <taxon>Clostridia</taxon>
        <taxon>Eubacteriales</taxon>
        <taxon>Clostridiaceae</taxon>
        <taxon>Clostridium</taxon>
    </lineage>
</organism>
<proteinExistence type="inferred from homology"/>
<dbReference type="InterPro" id="IPR029009">
    <property type="entry name" value="ASB_dom_sf"/>
</dbReference>
<dbReference type="EMBL" id="WWTN01000011">
    <property type="protein sequence ID" value="MZH55816.1"/>
    <property type="molecule type" value="Genomic_DNA"/>
</dbReference>
<evidence type="ECO:0000256" key="6">
    <source>
        <dbReference type="ARBA" id="ARBA00022485"/>
    </source>
</evidence>